<feature type="domain" description="HTH araC/xylS-type" evidence="4">
    <location>
        <begin position="201"/>
        <end position="299"/>
    </location>
</feature>
<dbReference type="PROSITE" id="PS01124">
    <property type="entry name" value="HTH_ARAC_FAMILY_2"/>
    <property type="match status" value="1"/>
</dbReference>
<evidence type="ECO:0000259" key="4">
    <source>
        <dbReference type="PROSITE" id="PS01124"/>
    </source>
</evidence>
<keyword evidence="2" id="KW-0238">DNA-binding</keyword>
<dbReference type="SUPFAM" id="SSF46689">
    <property type="entry name" value="Homeodomain-like"/>
    <property type="match status" value="1"/>
</dbReference>
<dbReference type="Gene3D" id="1.10.10.60">
    <property type="entry name" value="Homeodomain-like"/>
    <property type="match status" value="1"/>
</dbReference>
<organism evidence="5 6">
    <name type="scientific">Labrys wisconsinensis</name>
    <dbReference type="NCBI Taxonomy" id="425677"/>
    <lineage>
        <taxon>Bacteria</taxon>
        <taxon>Pseudomonadati</taxon>
        <taxon>Pseudomonadota</taxon>
        <taxon>Alphaproteobacteria</taxon>
        <taxon>Hyphomicrobiales</taxon>
        <taxon>Xanthobacteraceae</taxon>
        <taxon>Labrys</taxon>
    </lineage>
</organism>
<keyword evidence="1" id="KW-0805">Transcription regulation</keyword>
<evidence type="ECO:0000256" key="1">
    <source>
        <dbReference type="ARBA" id="ARBA00023015"/>
    </source>
</evidence>
<dbReference type="InterPro" id="IPR020449">
    <property type="entry name" value="Tscrpt_reg_AraC-type_HTH"/>
</dbReference>
<evidence type="ECO:0000313" key="5">
    <source>
        <dbReference type="EMBL" id="MDQ0473910.1"/>
    </source>
</evidence>
<proteinExistence type="predicted"/>
<dbReference type="EMBL" id="JAUSVX010000019">
    <property type="protein sequence ID" value="MDQ0473910.1"/>
    <property type="molecule type" value="Genomic_DNA"/>
</dbReference>
<gene>
    <name evidence="5" type="ORF">QO011_006949</name>
</gene>
<dbReference type="PANTHER" id="PTHR43280">
    <property type="entry name" value="ARAC-FAMILY TRANSCRIPTIONAL REGULATOR"/>
    <property type="match status" value="1"/>
</dbReference>
<dbReference type="PANTHER" id="PTHR43280:SF32">
    <property type="entry name" value="TRANSCRIPTIONAL REGULATORY PROTEIN"/>
    <property type="match status" value="1"/>
</dbReference>
<evidence type="ECO:0000256" key="2">
    <source>
        <dbReference type="ARBA" id="ARBA00023125"/>
    </source>
</evidence>
<protein>
    <submittedName>
        <fullName evidence="5">AraC family transcriptional activator of pobA</fullName>
    </submittedName>
</protein>
<name>A0ABU0JJX9_9HYPH</name>
<dbReference type="Pfam" id="PF12833">
    <property type="entry name" value="HTH_18"/>
    <property type="match status" value="1"/>
</dbReference>
<reference evidence="5 6" key="1">
    <citation type="submission" date="2023-07" db="EMBL/GenBank/DDBJ databases">
        <title>Genomic Encyclopedia of Type Strains, Phase IV (KMG-IV): sequencing the most valuable type-strain genomes for metagenomic binning, comparative biology and taxonomic classification.</title>
        <authorList>
            <person name="Goeker M."/>
        </authorList>
    </citation>
    <scope>NUCLEOTIDE SEQUENCE [LARGE SCALE GENOMIC DNA]</scope>
    <source>
        <strain evidence="5 6">DSM 19619</strain>
    </source>
</reference>
<keyword evidence="3" id="KW-0804">Transcription</keyword>
<dbReference type="InterPro" id="IPR018060">
    <property type="entry name" value="HTH_AraC"/>
</dbReference>
<dbReference type="RefSeq" id="WP_307282675.1">
    <property type="nucleotide sequence ID" value="NZ_JAUSVX010000019.1"/>
</dbReference>
<sequence length="316" mass="34077">MQPSAPDVPVHHVPAYRRVQPISHPTGSAVIAARMETAFAHRTWSTAGLDGRARCHAFFVGHGRASFTGDDGTTIDLVAPVLLWLPRPAVGAFQLLAGSDGVTLAVAEDFVWRTVGDSTLAAHLRLMLERVVIAPAERIAPHLAELGTAFSALVRESRDQPPGASAMMALHLGLVLLHLWRASGLGTATAGLRGTAATTAQRFRQLTELHYRENLRIDDYASMLGVTRAHLHDACLRTTGRTPLGLVHDRLVSEAKLRLEQTQVPVEQVGYGLGFRDPGYFSRFFKRLVGQSPGAFRQAAAAAHPAGEPTSFAAWP</sequence>
<evidence type="ECO:0000256" key="3">
    <source>
        <dbReference type="ARBA" id="ARBA00023163"/>
    </source>
</evidence>
<dbReference type="PRINTS" id="PR00032">
    <property type="entry name" value="HTHARAC"/>
</dbReference>
<dbReference type="SMART" id="SM00342">
    <property type="entry name" value="HTH_ARAC"/>
    <property type="match status" value="1"/>
</dbReference>
<dbReference type="Proteomes" id="UP001242480">
    <property type="component" value="Unassembled WGS sequence"/>
</dbReference>
<accession>A0ABU0JJX9</accession>
<dbReference type="InterPro" id="IPR009057">
    <property type="entry name" value="Homeodomain-like_sf"/>
</dbReference>
<comment type="caution">
    <text evidence="5">The sequence shown here is derived from an EMBL/GenBank/DDBJ whole genome shotgun (WGS) entry which is preliminary data.</text>
</comment>
<evidence type="ECO:0000313" key="6">
    <source>
        <dbReference type="Proteomes" id="UP001242480"/>
    </source>
</evidence>
<keyword evidence="6" id="KW-1185">Reference proteome</keyword>